<evidence type="ECO:0000256" key="6">
    <source>
        <dbReference type="PROSITE-ProRule" id="PRU00182"/>
    </source>
</evidence>
<dbReference type="PROSITE" id="PS50889">
    <property type="entry name" value="S4"/>
    <property type="match status" value="1"/>
</dbReference>
<keyword evidence="4 7" id="KW-0689">Ribosomal protein</keyword>
<reference evidence="11 12" key="1">
    <citation type="journal article" date="2012" name="Genome Biol. Evol.">
        <title>Nucleomorph genome sequence of the cryptophyte alga Chroomonas mesostigmatica CCMP1168 reveals lineage-specific gene loss and genome complexity.</title>
        <authorList>
            <person name="Moore C.E."/>
            <person name="Curtis B."/>
            <person name="Mills T."/>
            <person name="Tanifuji G."/>
            <person name="Archibald J.M."/>
        </authorList>
    </citation>
    <scope>NUCLEOTIDE SEQUENCE [LARGE SCALE GENOMIC DNA]</scope>
    <source>
        <strain evidence="11 12">CCMP1168</strain>
    </source>
</reference>
<feature type="domain" description="Small ribosomal subunit protein uS4 N-terminal" evidence="10">
    <location>
        <begin position="6"/>
        <end position="106"/>
    </location>
</feature>
<evidence type="ECO:0000259" key="9">
    <source>
        <dbReference type="SMART" id="SM00363"/>
    </source>
</evidence>
<protein>
    <submittedName>
        <fullName evidence="11">40S ribosomal protein S9</fullName>
    </submittedName>
</protein>
<dbReference type="CDD" id="cd00165">
    <property type="entry name" value="S4"/>
    <property type="match status" value="1"/>
</dbReference>
<evidence type="ECO:0000313" key="12">
    <source>
        <dbReference type="Proteomes" id="UP000243348"/>
    </source>
</evidence>
<proteinExistence type="inferred from homology"/>
<organism evidence="11 12">
    <name type="scientific">Chroomonas mesostigmatica CCMP1168</name>
    <dbReference type="NCBI Taxonomy" id="1195612"/>
    <lineage>
        <taxon>Eukaryota</taxon>
        <taxon>Cryptophyceae</taxon>
        <taxon>Pyrenomonadales</taxon>
        <taxon>Chroomonadaceae</taxon>
        <taxon>Chroomonas</taxon>
    </lineage>
</organism>
<dbReference type="InterPro" id="IPR022801">
    <property type="entry name" value="Ribosomal_uS4"/>
</dbReference>
<dbReference type="InterPro" id="IPR036986">
    <property type="entry name" value="S4_RNA-bd_sf"/>
</dbReference>
<comment type="similarity">
    <text evidence="1 7">Belongs to the universal ribosomal protein uS4 family.</text>
</comment>
<evidence type="ECO:0000256" key="4">
    <source>
        <dbReference type="ARBA" id="ARBA00022980"/>
    </source>
</evidence>
<dbReference type="InterPro" id="IPR002942">
    <property type="entry name" value="S4_RNA-bd"/>
</dbReference>
<dbReference type="GO" id="GO:0022627">
    <property type="term" value="C:cytosolic small ribosomal subunit"/>
    <property type="evidence" value="ECO:0007669"/>
    <property type="project" value="TreeGrafter"/>
</dbReference>
<feature type="domain" description="RNA-binding S4" evidence="9">
    <location>
        <begin position="107"/>
        <end position="182"/>
    </location>
</feature>
<keyword evidence="2 6" id="KW-0699">rRNA-binding</keyword>
<dbReference type="PROSITE" id="PS00632">
    <property type="entry name" value="RIBOSOMAL_S4"/>
    <property type="match status" value="1"/>
</dbReference>
<dbReference type="AlphaFoldDB" id="J7G3J6"/>
<dbReference type="NCBIfam" id="TIGR01018">
    <property type="entry name" value="uS4_arch"/>
    <property type="match status" value="1"/>
</dbReference>
<dbReference type="InterPro" id="IPR001912">
    <property type="entry name" value="Ribosomal_uS4_N"/>
</dbReference>
<dbReference type="PANTHER" id="PTHR11831:SF5">
    <property type="entry name" value="40S RIBOSOMAL PROTEIN S9"/>
    <property type="match status" value="1"/>
</dbReference>
<dbReference type="Gene3D" id="3.10.290.10">
    <property type="entry name" value="RNA-binding S4 domain"/>
    <property type="match status" value="1"/>
</dbReference>
<dbReference type="SMART" id="SM01390">
    <property type="entry name" value="Ribosomal_S4"/>
    <property type="match status" value="1"/>
</dbReference>
<evidence type="ECO:0000313" key="11">
    <source>
        <dbReference type="EMBL" id="AFP65624.1"/>
    </source>
</evidence>
<evidence type="ECO:0000256" key="7">
    <source>
        <dbReference type="RuleBase" id="RU003699"/>
    </source>
</evidence>
<gene>
    <name evidence="11" type="primary">rps9</name>
    <name evidence="11" type="ORF">CMESO_479</name>
</gene>
<dbReference type="PANTHER" id="PTHR11831">
    <property type="entry name" value="30S 40S RIBOSOMAL PROTEIN"/>
    <property type="match status" value="1"/>
</dbReference>
<feature type="region of interest" description="Disordered" evidence="8">
    <location>
        <begin position="160"/>
        <end position="183"/>
    </location>
</feature>
<keyword evidence="11" id="KW-0542">Nucleomorph</keyword>
<name>J7G3J6_9CRYP</name>
<evidence type="ECO:0000256" key="8">
    <source>
        <dbReference type="SAM" id="MobiDB-lite"/>
    </source>
</evidence>
<keyword evidence="3 6" id="KW-0694">RNA-binding</keyword>
<accession>J7G3J6</accession>
<evidence type="ECO:0000256" key="5">
    <source>
        <dbReference type="ARBA" id="ARBA00023274"/>
    </source>
</evidence>
<geneLocation type="nucleomorph" evidence="11"/>
<evidence type="ECO:0000256" key="3">
    <source>
        <dbReference type="ARBA" id="ARBA00022884"/>
    </source>
</evidence>
<evidence type="ECO:0000256" key="2">
    <source>
        <dbReference type="ARBA" id="ARBA00022730"/>
    </source>
</evidence>
<evidence type="ECO:0000259" key="10">
    <source>
        <dbReference type="SMART" id="SM01390"/>
    </source>
</evidence>
<dbReference type="GO" id="GO:0003735">
    <property type="term" value="F:structural constituent of ribosome"/>
    <property type="evidence" value="ECO:0007669"/>
    <property type="project" value="InterPro"/>
</dbReference>
<feature type="compositionally biased region" description="Basic residues" evidence="8">
    <location>
        <begin position="171"/>
        <end position="183"/>
    </location>
</feature>
<dbReference type="InterPro" id="IPR018079">
    <property type="entry name" value="Ribosomal_uS4_CS"/>
</dbReference>
<evidence type="ECO:0000256" key="1">
    <source>
        <dbReference type="ARBA" id="ARBA00007465"/>
    </source>
</evidence>
<dbReference type="GO" id="GO:0042274">
    <property type="term" value="P:ribosomal small subunit biogenesis"/>
    <property type="evidence" value="ECO:0007669"/>
    <property type="project" value="TreeGrafter"/>
</dbReference>
<dbReference type="Pfam" id="PF01479">
    <property type="entry name" value="S4"/>
    <property type="match status" value="1"/>
</dbReference>
<dbReference type="NCBIfam" id="NF003139">
    <property type="entry name" value="PRK04051.1"/>
    <property type="match status" value="1"/>
</dbReference>
<dbReference type="SMART" id="SM00363">
    <property type="entry name" value="S4"/>
    <property type="match status" value="1"/>
</dbReference>
<dbReference type="EMBL" id="CP003682">
    <property type="protein sequence ID" value="AFP65624.1"/>
    <property type="molecule type" value="Genomic_DNA"/>
</dbReference>
<sequence length="183" mass="21561">MGRNYRNYSKTYRTPRRPFEKERIDSELKLVGEYGLRNKKEVWRVQLLLSKIRTSAKILMTLPEKDPRRLFQGHSLIKRLKKFGILEDNQETLDNVLSLKIQDFLERRLQTLVFKNGLAKSVHHSRVLIRQRHISVNKNLVDIPSFLVRLKSQNKIEFFSKSPLGGGPPGRNRKKTLKKKETI</sequence>
<dbReference type="InterPro" id="IPR005710">
    <property type="entry name" value="Ribosomal_uS4_euk/arc"/>
</dbReference>
<dbReference type="GO" id="GO:0006412">
    <property type="term" value="P:translation"/>
    <property type="evidence" value="ECO:0007669"/>
    <property type="project" value="InterPro"/>
</dbReference>
<dbReference type="Proteomes" id="UP000243348">
    <property type="component" value="Nucleomorph 3"/>
</dbReference>
<dbReference type="SUPFAM" id="SSF55174">
    <property type="entry name" value="Alpha-L RNA-binding motif"/>
    <property type="match status" value="1"/>
</dbReference>
<dbReference type="Pfam" id="PF00163">
    <property type="entry name" value="Ribosomal_S4"/>
    <property type="match status" value="1"/>
</dbReference>
<keyword evidence="5 7" id="KW-0687">Ribonucleoprotein</keyword>
<dbReference type="GO" id="GO:0019843">
    <property type="term" value="F:rRNA binding"/>
    <property type="evidence" value="ECO:0007669"/>
    <property type="project" value="UniProtKB-KW"/>
</dbReference>